<dbReference type="InterPro" id="IPR007421">
    <property type="entry name" value="Schlafen_AlbA_2_dom"/>
</dbReference>
<name>A0ABU8EC12_9ACTN</name>
<dbReference type="Pfam" id="PF18685">
    <property type="entry name" value="DUF5635"/>
    <property type="match status" value="1"/>
</dbReference>
<organism evidence="3 4">
    <name type="scientific">Klenkia terrae</name>
    <dbReference type="NCBI Taxonomy" id="1052259"/>
    <lineage>
        <taxon>Bacteria</taxon>
        <taxon>Bacillati</taxon>
        <taxon>Actinomycetota</taxon>
        <taxon>Actinomycetes</taxon>
        <taxon>Geodermatophilales</taxon>
        <taxon>Geodermatophilaceae</taxon>
        <taxon>Klenkia</taxon>
    </lineage>
</organism>
<feature type="domain" description="Schlafen AlbA-2" evidence="1">
    <location>
        <begin position="40"/>
        <end position="162"/>
    </location>
</feature>
<dbReference type="Pfam" id="PF13749">
    <property type="entry name" value="HATPase_c_4"/>
    <property type="match status" value="1"/>
</dbReference>
<dbReference type="PANTHER" id="PTHR30595">
    <property type="entry name" value="GLPR-RELATED TRANSCRIPTIONAL REPRESSOR"/>
    <property type="match status" value="1"/>
</dbReference>
<dbReference type="Gene3D" id="3.30.950.30">
    <property type="entry name" value="Schlafen, AAA domain"/>
    <property type="match status" value="1"/>
</dbReference>
<dbReference type="Gene3D" id="1.10.10.2340">
    <property type="match status" value="1"/>
</dbReference>
<evidence type="ECO:0000259" key="2">
    <source>
        <dbReference type="Pfam" id="PF18685"/>
    </source>
</evidence>
<dbReference type="InterPro" id="IPR038461">
    <property type="entry name" value="Schlafen_AlbA_2_dom_sf"/>
</dbReference>
<evidence type="ECO:0000259" key="1">
    <source>
        <dbReference type="Pfam" id="PF04326"/>
    </source>
</evidence>
<protein>
    <submittedName>
        <fullName evidence="3">DUF5635 domain-containing protein</fullName>
    </submittedName>
</protein>
<dbReference type="InterPro" id="IPR038475">
    <property type="entry name" value="RecG_C_sf"/>
</dbReference>
<dbReference type="Gene3D" id="3.30.565.60">
    <property type="match status" value="1"/>
</dbReference>
<dbReference type="Gene3D" id="6.10.10.130">
    <property type="match status" value="1"/>
</dbReference>
<dbReference type="RefSeq" id="WP_225233645.1">
    <property type="nucleotide sequence ID" value="NZ_JBAPLV010000039.1"/>
</dbReference>
<feature type="domain" description="DUF5635" evidence="2">
    <location>
        <begin position="421"/>
        <end position="505"/>
    </location>
</feature>
<keyword evidence="4" id="KW-1185">Reference proteome</keyword>
<evidence type="ECO:0000313" key="4">
    <source>
        <dbReference type="Proteomes" id="UP001373496"/>
    </source>
</evidence>
<dbReference type="PANTHER" id="PTHR30595:SF6">
    <property type="entry name" value="SCHLAFEN ALBA-2 DOMAIN-CONTAINING PROTEIN"/>
    <property type="match status" value="1"/>
</dbReference>
<gene>
    <name evidence="3" type="ORF">UXQ13_22005</name>
</gene>
<dbReference type="EMBL" id="JBAPLV010000039">
    <property type="protein sequence ID" value="MEI4281162.1"/>
    <property type="molecule type" value="Genomic_DNA"/>
</dbReference>
<dbReference type="InterPro" id="IPR040728">
    <property type="entry name" value="DUF5635"/>
</dbReference>
<dbReference type="Proteomes" id="UP001373496">
    <property type="component" value="Unassembled WGS sequence"/>
</dbReference>
<sequence length="591" mass="63886">MLPFSPQSDLLEARASLRAEVDECLDKLAAGALPELVERQRVDLKEEAGRRGSGGVLLPGDPHNLAAADHLAREVACLANTPGGGALIVGVEDRSGALFGAALDAEWLRQRIYQRVDVAPAVEERIVAGARLLVVFVAEAREPVEDQDGNLRWRTGSSCQPVDRAEWWLHRQDIAGADPMAAVTSRTVVDVPDGAIVAARAYLQRSGLEGVPRTRSSSELLAWLGVLRPDGHLTQAGALVFCASDRTLLSLSVLDVEGGDVLAAPLDLSGLSLIEQVAVVEQRLDSVNTSITLTGSFAEEPVRRLPPRAIREAVLNGVIHRDWMPRDPVEITWIEADSALQVVSPGGFVGGITAANVLTQRFARYPALADLFRGMNLVDKRGLGVDRMVREMVTLGHRRPIVDEQSNIRVRARLTGGAPVLPVMALVSAIQPAVRRRDVRIALIVHTLLHEPFITADGLVDVLQRDGAECAEAIDTALECRVGDQPLLARVKDVWTLSAAALGLLETKEARLALRSRGVLPYRRPEDPRRVIRAWLMAHDRMTSGDHAALTGLSVGGALRQLERQAAEGFLARGDEIGRNAHFTRGPSFAA</sequence>
<dbReference type="Pfam" id="PF04326">
    <property type="entry name" value="SLFN_AlbA_2"/>
    <property type="match status" value="1"/>
</dbReference>
<reference evidence="3 4" key="1">
    <citation type="submission" date="2024-03" db="EMBL/GenBank/DDBJ databases">
        <title>Draft genome sequence of Klenkia terrae.</title>
        <authorList>
            <person name="Duangmal K."/>
            <person name="Chantavorakit T."/>
        </authorList>
    </citation>
    <scope>NUCLEOTIDE SEQUENCE [LARGE SCALE GENOMIC DNA]</scope>
    <source>
        <strain evidence="3 4">JCM 17786</strain>
    </source>
</reference>
<evidence type="ECO:0000313" key="3">
    <source>
        <dbReference type="EMBL" id="MEI4281162.1"/>
    </source>
</evidence>
<proteinExistence type="predicted"/>
<accession>A0ABU8EC12</accession>
<comment type="caution">
    <text evidence="3">The sequence shown here is derived from an EMBL/GenBank/DDBJ whole genome shotgun (WGS) entry which is preliminary data.</text>
</comment>